<reference evidence="5 6" key="1">
    <citation type="journal article" date="2012" name="Mol. Biol. Evol.">
        <title>Genome reduction and co-evolution between the primary and secondary bacterial symbionts of psyllids.</title>
        <authorList>
            <person name="Sloan D.B."/>
            <person name="Moran N.A."/>
        </authorList>
    </citation>
    <scope>NUCLEOTIDE SEQUENCE [LARGE SCALE GENOMIC DNA]</scope>
    <source>
        <strain evidence="5 6">HT</strain>
    </source>
</reference>
<sequence length="60" mass="7322">MKIKNFLIYNHKNIVKNCINCNYCIIFCPKNKIYKKKKKIFFKCNFCKYCNINCKNNCIN</sequence>
<dbReference type="STRING" id="1202539.A355_0123"/>
<dbReference type="HOGENOM" id="CLU_2895566_0_0_6"/>
<evidence type="ECO:0000313" key="5">
    <source>
        <dbReference type="EMBL" id="AFP84151.1"/>
    </source>
</evidence>
<feature type="domain" description="4Fe-4S ferredoxin-type" evidence="4">
    <location>
        <begin position="5"/>
        <end position="38"/>
    </location>
</feature>
<keyword evidence="1" id="KW-0479">Metal-binding</keyword>
<dbReference type="AlphaFoldDB" id="J3VQC1"/>
<dbReference type="RefSeq" id="WP_014887451.1">
    <property type="nucleotide sequence ID" value="NC_018417.1"/>
</dbReference>
<evidence type="ECO:0000256" key="3">
    <source>
        <dbReference type="ARBA" id="ARBA00023014"/>
    </source>
</evidence>
<dbReference type="InterPro" id="IPR017896">
    <property type="entry name" value="4Fe4S_Fe-S-bd"/>
</dbReference>
<dbReference type="SUPFAM" id="SSF54862">
    <property type="entry name" value="4Fe-4S ferredoxins"/>
    <property type="match status" value="1"/>
</dbReference>
<dbReference type="KEGG" id="crt:A355_0123"/>
<evidence type="ECO:0000256" key="2">
    <source>
        <dbReference type="ARBA" id="ARBA00023004"/>
    </source>
</evidence>
<keyword evidence="3" id="KW-0411">Iron-sulfur</keyword>
<protein>
    <recommendedName>
        <fullName evidence="4">4Fe-4S ferredoxin-type domain-containing protein</fullName>
    </recommendedName>
</protein>
<proteinExistence type="predicted"/>
<organism evidence="5 6">
    <name type="scientific">Candidatus Carsonella ruddii HT isolate Thao2000</name>
    <dbReference type="NCBI Taxonomy" id="1202539"/>
    <lineage>
        <taxon>Bacteria</taxon>
        <taxon>Pseudomonadati</taxon>
        <taxon>Pseudomonadota</taxon>
        <taxon>Gammaproteobacteria</taxon>
        <taxon>Oceanospirillales</taxon>
        <taxon>Halomonadaceae</taxon>
        <taxon>Zymobacter group</taxon>
        <taxon>Candidatus Carsonella</taxon>
    </lineage>
</organism>
<dbReference type="InterPro" id="IPR017900">
    <property type="entry name" value="4Fe4S_Fe_S_CS"/>
</dbReference>
<keyword evidence="2" id="KW-0408">Iron</keyword>
<accession>J3VQC1</accession>
<dbReference type="GO" id="GO:0051536">
    <property type="term" value="F:iron-sulfur cluster binding"/>
    <property type="evidence" value="ECO:0007669"/>
    <property type="project" value="UniProtKB-KW"/>
</dbReference>
<dbReference type="Proteomes" id="UP000003933">
    <property type="component" value="Chromosome"/>
</dbReference>
<evidence type="ECO:0000256" key="1">
    <source>
        <dbReference type="ARBA" id="ARBA00022723"/>
    </source>
</evidence>
<name>J3VQC1_CARRU</name>
<evidence type="ECO:0000259" key="4">
    <source>
        <dbReference type="PROSITE" id="PS51379"/>
    </source>
</evidence>
<gene>
    <name evidence="5" type="ORF">A355_0123</name>
</gene>
<dbReference type="PATRIC" id="fig|1202539.3.peg.102"/>
<evidence type="ECO:0000313" key="6">
    <source>
        <dbReference type="Proteomes" id="UP000003933"/>
    </source>
</evidence>
<dbReference type="EMBL" id="CP003544">
    <property type="protein sequence ID" value="AFP84151.1"/>
    <property type="molecule type" value="Genomic_DNA"/>
</dbReference>
<dbReference type="PROSITE" id="PS51379">
    <property type="entry name" value="4FE4S_FER_2"/>
    <property type="match status" value="1"/>
</dbReference>
<dbReference type="PROSITE" id="PS00198">
    <property type="entry name" value="4FE4S_FER_1"/>
    <property type="match status" value="1"/>
</dbReference>
<dbReference type="GO" id="GO:0046872">
    <property type="term" value="F:metal ion binding"/>
    <property type="evidence" value="ECO:0007669"/>
    <property type="project" value="UniProtKB-KW"/>
</dbReference>